<feature type="transmembrane region" description="Helical" evidence="7">
    <location>
        <begin position="23"/>
        <end position="43"/>
    </location>
</feature>
<evidence type="ECO:0000256" key="1">
    <source>
        <dbReference type="ARBA" id="ARBA00004651"/>
    </source>
</evidence>
<feature type="transmembrane region" description="Helical" evidence="7">
    <location>
        <begin position="63"/>
        <end position="85"/>
    </location>
</feature>
<keyword evidence="3" id="KW-1003">Cell membrane</keyword>
<feature type="transmembrane region" description="Helical" evidence="7">
    <location>
        <begin position="203"/>
        <end position="226"/>
    </location>
</feature>
<evidence type="ECO:0000256" key="6">
    <source>
        <dbReference type="ARBA" id="ARBA00023136"/>
    </source>
</evidence>
<comment type="caution">
    <text evidence="8">The sequence shown here is derived from an EMBL/GenBank/DDBJ whole genome shotgun (WGS) entry which is preliminary data.</text>
</comment>
<dbReference type="InterPro" id="IPR052031">
    <property type="entry name" value="Membrane_Transporter-Flippase"/>
</dbReference>
<evidence type="ECO:0000313" key="8">
    <source>
        <dbReference type="EMBL" id="MBP1903899.1"/>
    </source>
</evidence>
<dbReference type="Proteomes" id="UP001519272">
    <property type="component" value="Unassembled WGS sequence"/>
</dbReference>
<dbReference type="EMBL" id="JAGGKG010000002">
    <property type="protein sequence ID" value="MBP1903899.1"/>
    <property type="molecule type" value="Genomic_DNA"/>
</dbReference>
<comment type="subcellular location">
    <subcellularLocation>
        <location evidence="1">Cell membrane</location>
        <topology evidence="1">Multi-pass membrane protein</topology>
    </subcellularLocation>
</comment>
<feature type="transmembrane region" description="Helical" evidence="7">
    <location>
        <begin position="397"/>
        <end position="417"/>
    </location>
</feature>
<feature type="transmembrane region" description="Helical" evidence="7">
    <location>
        <begin position="257"/>
        <end position="277"/>
    </location>
</feature>
<keyword evidence="2" id="KW-0813">Transport</keyword>
<dbReference type="NCBIfam" id="TIGR00797">
    <property type="entry name" value="matE"/>
    <property type="match status" value="1"/>
</dbReference>
<evidence type="ECO:0000256" key="3">
    <source>
        <dbReference type="ARBA" id="ARBA00022475"/>
    </source>
</evidence>
<keyword evidence="4 7" id="KW-0812">Transmembrane</keyword>
<evidence type="ECO:0000313" key="9">
    <source>
        <dbReference type="Proteomes" id="UP001519272"/>
    </source>
</evidence>
<feature type="transmembrane region" description="Helical" evidence="7">
    <location>
        <begin position="172"/>
        <end position="191"/>
    </location>
</feature>
<proteinExistence type="predicted"/>
<dbReference type="InterPro" id="IPR048279">
    <property type="entry name" value="MdtK-like"/>
</dbReference>
<dbReference type="CDD" id="cd13138">
    <property type="entry name" value="MATE_yoeA_like"/>
    <property type="match status" value="1"/>
</dbReference>
<feature type="transmembrane region" description="Helical" evidence="7">
    <location>
        <begin position="139"/>
        <end position="160"/>
    </location>
</feature>
<feature type="transmembrane region" description="Helical" evidence="7">
    <location>
        <begin position="330"/>
        <end position="350"/>
    </location>
</feature>
<evidence type="ECO:0000256" key="5">
    <source>
        <dbReference type="ARBA" id="ARBA00022989"/>
    </source>
</evidence>
<evidence type="ECO:0000256" key="4">
    <source>
        <dbReference type="ARBA" id="ARBA00022692"/>
    </source>
</evidence>
<dbReference type="PANTHER" id="PTHR43549">
    <property type="entry name" value="MULTIDRUG RESISTANCE PROTEIN YPNP-RELATED"/>
    <property type="match status" value="1"/>
</dbReference>
<dbReference type="RefSeq" id="WP_210087597.1">
    <property type="nucleotide sequence ID" value="NZ_JAGGKG010000002.1"/>
</dbReference>
<dbReference type="Pfam" id="PF01554">
    <property type="entry name" value="MatE"/>
    <property type="match status" value="2"/>
</dbReference>
<protein>
    <submittedName>
        <fullName evidence="8">MATE family efflux protein</fullName>
    </submittedName>
</protein>
<sequence length="464" mass="50762">MSNQIKQQGSKPTLTEGPIAKTLFYFSLPLLFGNILQALNNSINSIWVGKLLGETALAATSNAGIIMMFLLSAVFGTSMAAVILIGQNLGAKKIDEAKKVVGTSVVFFIGLSLIIGVIGLLFTPTILELMNTPLDAQEMAISYTRILFAGIPFMFGYNLVMAVLRGSGDSKTPFYFMLISAIIDIILNPLLIKGIGPFPEMGIAGSSVATFIAQCTSLTLLIIYLYRKEYFLRIQKTELHLLRINWKIIRTLVNKGVPMGLQMVVVSLSNLLLIHIVNSYGSEATAAFGISNQLSGYVQMPAMAIGGAITSMAAQNIGAGRWDRIHKITITGVIFNILFTGFASALILFFNRPVLSIFLPAEGKAIELAAHINMITLWSFILFGIFNIVAGVVRSSGVVMIPLLITTFSLLFIRNPFAEYLSSHYGFDAIWWSFPTSFLFAAIMNTLYYVFGNWKKNKMMTATS</sequence>
<gene>
    <name evidence="8" type="ORF">J2Z32_000516</name>
</gene>
<feature type="transmembrane region" description="Helical" evidence="7">
    <location>
        <begin position="370"/>
        <end position="390"/>
    </location>
</feature>
<evidence type="ECO:0000256" key="7">
    <source>
        <dbReference type="SAM" id="Phobius"/>
    </source>
</evidence>
<feature type="transmembrane region" description="Helical" evidence="7">
    <location>
        <begin position="429"/>
        <end position="451"/>
    </location>
</feature>
<dbReference type="InterPro" id="IPR002528">
    <property type="entry name" value="MATE_fam"/>
</dbReference>
<dbReference type="PANTHER" id="PTHR43549:SF3">
    <property type="entry name" value="MULTIDRUG RESISTANCE PROTEIN YPNP-RELATED"/>
    <property type="match status" value="1"/>
</dbReference>
<reference evidence="8 9" key="1">
    <citation type="submission" date="2021-03" db="EMBL/GenBank/DDBJ databases">
        <title>Genomic Encyclopedia of Type Strains, Phase IV (KMG-IV): sequencing the most valuable type-strain genomes for metagenomic binning, comparative biology and taxonomic classification.</title>
        <authorList>
            <person name="Goeker M."/>
        </authorList>
    </citation>
    <scope>NUCLEOTIDE SEQUENCE [LARGE SCALE GENOMIC DNA]</scope>
    <source>
        <strain evidence="8 9">DSM 14349</strain>
    </source>
</reference>
<evidence type="ECO:0000256" key="2">
    <source>
        <dbReference type="ARBA" id="ARBA00022448"/>
    </source>
</evidence>
<keyword evidence="5 7" id="KW-1133">Transmembrane helix</keyword>
<keyword evidence="6 7" id="KW-0472">Membrane</keyword>
<dbReference type="PIRSF" id="PIRSF006603">
    <property type="entry name" value="DinF"/>
    <property type="match status" value="1"/>
</dbReference>
<keyword evidence="9" id="KW-1185">Reference proteome</keyword>
<accession>A0ABS4FNE8</accession>
<feature type="transmembrane region" description="Helical" evidence="7">
    <location>
        <begin position="105"/>
        <end position="127"/>
    </location>
</feature>
<feature type="transmembrane region" description="Helical" evidence="7">
    <location>
        <begin position="297"/>
        <end position="318"/>
    </location>
</feature>
<organism evidence="8 9">
    <name type="scientific">Paenibacillus turicensis</name>
    <dbReference type="NCBI Taxonomy" id="160487"/>
    <lineage>
        <taxon>Bacteria</taxon>
        <taxon>Bacillati</taxon>
        <taxon>Bacillota</taxon>
        <taxon>Bacilli</taxon>
        <taxon>Bacillales</taxon>
        <taxon>Paenibacillaceae</taxon>
        <taxon>Paenibacillus</taxon>
    </lineage>
</organism>
<name>A0ABS4FNE8_9BACL</name>